<feature type="transmembrane region" description="Helical" evidence="8">
    <location>
        <begin position="663"/>
        <end position="684"/>
    </location>
</feature>
<evidence type="ECO:0000256" key="8">
    <source>
        <dbReference type="SAM" id="Phobius"/>
    </source>
</evidence>
<dbReference type="PROSITE" id="PS50156">
    <property type="entry name" value="SSD"/>
    <property type="match status" value="1"/>
</dbReference>
<evidence type="ECO:0000256" key="6">
    <source>
        <dbReference type="ARBA" id="ARBA00023136"/>
    </source>
</evidence>
<evidence type="ECO:0000256" key="1">
    <source>
        <dbReference type="ARBA" id="ARBA00004651"/>
    </source>
</evidence>
<feature type="transmembrane region" description="Helical" evidence="8">
    <location>
        <begin position="235"/>
        <end position="256"/>
    </location>
</feature>
<feature type="transmembrane region" description="Helical" evidence="8">
    <location>
        <begin position="311"/>
        <end position="336"/>
    </location>
</feature>
<accession>A0ABN1YAL9</accession>
<gene>
    <name evidence="10" type="ORF">GCM10009639_45890</name>
</gene>
<reference evidence="10 11" key="1">
    <citation type="journal article" date="2019" name="Int. J. Syst. Evol. Microbiol.">
        <title>The Global Catalogue of Microorganisms (GCM) 10K type strain sequencing project: providing services to taxonomists for standard genome sequencing and annotation.</title>
        <authorList>
            <consortium name="The Broad Institute Genomics Platform"/>
            <consortium name="The Broad Institute Genome Sequencing Center for Infectious Disease"/>
            <person name="Wu L."/>
            <person name="Ma J."/>
        </authorList>
    </citation>
    <scope>NUCLEOTIDE SEQUENCE [LARGE SCALE GENOMIC DNA]</scope>
    <source>
        <strain evidence="10 11">JCM 12393</strain>
    </source>
</reference>
<dbReference type="InterPro" id="IPR050545">
    <property type="entry name" value="Mycobact_MmpL"/>
</dbReference>
<feature type="transmembrane region" description="Helical" evidence="8">
    <location>
        <begin position="554"/>
        <end position="578"/>
    </location>
</feature>
<protein>
    <submittedName>
        <fullName evidence="10">MMPL family transporter</fullName>
    </submittedName>
</protein>
<dbReference type="PANTHER" id="PTHR33406">
    <property type="entry name" value="MEMBRANE PROTEIN MJ1562-RELATED"/>
    <property type="match status" value="1"/>
</dbReference>
<feature type="region of interest" description="Disordered" evidence="7">
    <location>
        <begin position="747"/>
        <end position="781"/>
    </location>
</feature>
<dbReference type="Pfam" id="PF03176">
    <property type="entry name" value="MMPL"/>
    <property type="match status" value="2"/>
</dbReference>
<evidence type="ECO:0000313" key="11">
    <source>
        <dbReference type="Proteomes" id="UP001499863"/>
    </source>
</evidence>
<proteinExistence type="inferred from homology"/>
<feature type="transmembrane region" description="Helical" evidence="8">
    <location>
        <begin position="180"/>
        <end position="199"/>
    </location>
</feature>
<feature type="transmembrane region" description="Helical" evidence="8">
    <location>
        <begin position="283"/>
        <end position="305"/>
    </location>
</feature>
<feature type="transmembrane region" description="Helical" evidence="8">
    <location>
        <begin position="583"/>
        <end position="602"/>
    </location>
</feature>
<dbReference type="EMBL" id="BAAAKJ010000249">
    <property type="protein sequence ID" value="GAA1402458.1"/>
    <property type="molecule type" value="Genomic_DNA"/>
</dbReference>
<dbReference type="RefSeq" id="WP_344338822.1">
    <property type="nucleotide sequence ID" value="NZ_BAAAKJ010000249.1"/>
</dbReference>
<evidence type="ECO:0000256" key="3">
    <source>
        <dbReference type="ARBA" id="ARBA00022475"/>
    </source>
</evidence>
<name>A0ABN1YAL9_9ACTN</name>
<feature type="transmembrane region" description="Helical" evidence="8">
    <location>
        <begin position="696"/>
        <end position="729"/>
    </location>
</feature>
<dbReference type="Gene3D" id="1.20.1640.10">
    <property type="entry name" value="Multidrug efflux transporter AcrB transmembrane domain"/>
    <property type="match status" value="2"/>
</dbReference>
<evidence type="ECO:0000256" key="4">
    <source>
        <dbReference type="ARBA" id="ARBA00022692"/>
    </source>
</evidence>
<keyword evidence="3" id="KW-1003">Cell membrane</keyword>
<comment type="subcellular location">
    <subcellularLocation>
        <location evidence="1">Cell membrane</location>
        <topology evidence="1">Multi-pass membrane protein</topology>
    </subcellularLocation>
</comment>
<evidence type="ECO:0000259" key="9">
    <source>
        <dbReference type="PROSITE" id="PS50156"/>
    </source>
</evidence>
<keyword evidence="11" id="KW-1185">Reference proteome</keyword>
<comment type="caution">
    <text evidence="10">The sequence shown here is derived from an EMBL/GenBank/DDBJ whole genome shotgun (WGS) entry which is preliminary data.</text>
</comment>
<evidence type="ECO:0000256" key="2">
    <source>
        <dbReference type="ARBA" id="ARBA00010157"/>
    </source>
</evidence>
<evidence type="ECO:0000256" key="7">
    <source>
        <dbReference type="SAM" id="MobiDB-lite"/>
    </source>
</evidence>
<feature type="transmembrane region" description="Helical" evidence="8">
    <location>
        <begin position="206"/>
        <end position="223"/>
    </location>
</feature>
<dbReference type="InterPro" id="IPR004869">
    <property type="entry name" value="MMPL_dom"/>
</dbReference>
<feature type="transmembrane region" description="Helical" evidence="8">
    <location>
        <begin position="375"/>
        <end position="394"/>
    </location>
</feature>
<keyword evidence="4 8" id="KW-0812">Transmembrane</keyword>
<feature type="transmembrane region" description="Helical" evidence="8">
    <location>
        <begin position="622"/>
        <end position="642"/>
    </location>
</feature>
<comment type="similarity">
    <text evidence="2">Belongs to the resistance-nodulation-cell division (RND) (TC 2.A.6) family. MmpL subfamily.</text>
</comment>
<dbReference type="Proteomes" id="UP001499863">
    <property type="component" value="Unassembled WGS sequence"/>
</dbReference>
<keyword evidence="5 8" id="KW-1133">Transmembrane helix</keyword>
<sequence length="781" mass="81178">MLKRLGRAVTARPWSALLFVVVFLVNALVVGAGVTDRLHNGGTADPGSESARAAVLLEDSFPASSPNLVLQVSAKAGGSVDTPETAQAGARLGERLAFEPDVVGVTSYWQTGLEGLRSADRGTALILARIEGDENRAKEVFDRLAPRYRGSPTGLEQLEIRLGGSVAVRDEMQATIADDLARAELIALPITLLILILVFRGLVAALLPLAVGICAILGTNAALRVITDFTEVSVFAQNLTTALGLGLAIDYALLIVRRFREERERGLEVRAAVAATLDTAGRAVLFSALTVAVSLSAMLVFPLYFLRSFAYAGISVVLIAAAAALILLPALLTLLGGRIDALKIRMPGRAARAARADRPTGMGWHRTATLVMRRAPLFALGITALLLFAGLPFLRVQFAAADDRQLPTGSESRVVQQSIRDGFTASATGVIDVVVHSEATSATAAADPGREALGRFAAELSALPGVTEVSTPLGDYRSGAATGASSPADSVRTGDGLGHLSVVPAAGRGDVSQANQDLVGEIRRAGAEFPGLRPVVGGQAASLVDSKHAIGVRLLPAGALIVGATLLLVFLLTGSLLIPLQAVLLNALSLTAMFGVVVWVFQDGNLSGLLGFTPTGAVETTLPVLMFCVAFGLSMDYGVFLLSRVKEEYGRGHDPRKAVADGIRHTGGLITAAALILSVVLVAIGTSRITNTKMLGLGVALAVLVDATVVRCLLVPAVMALGGHATWWAPAPLKRFQERFGLREEPLAPAGGAEADRPDDGPGLLGDPDHGPGPVLAAKES</sequence>
<organism evidence="10 11">
    <name type="scientific">Kitasatospora putterlickiae</name>
    <dbReference type="NCBI Taxonomy" id="221725"/>
    <lineage>
        <taxon>Bacteria</taxon>
        <taxon>Bacillati</taxon>
        <taxon>Actinomycetota</taxon>
        <taxon>Actinomycetes</taxon>
        <taxon>Kitasatosporales</taxon>
        <taxon>Streptomycetaceae</taxon>
        <taxon>Kitasatospora</taxon>
    </lineage>
</organism>
<dbReference type="InterPro" id="IPR000731">
    <property type="entry name" value="SSD"/>
</dbReference>
<evidence type="ECO:0000313" key="10">
    <source>
        <dbReference type="EMBL" id="GAA1402458.1"/>
    </source>
</evidence>
<keyword evidence="6 8" id="KW-0472">Membrane</keyword>
<feature type="domain" description="SSD" evidence="9">
    <location>
        <begin position="209"/>
        <end position="334"/>
    </location>
</feature>
<dbReference type="SUPFAM" id="SSF82866">
    <property type="entry name" value="Multidrug efflux transporter AcrB transmembrane domain"/>
    <property type="match status" value="2"/>
</dbReference>
<dbReference type="PANTHER" id="PTHR33406:SF11">
    <property type="entry name" value="MEMBRANE PROTEIN SCO6666-RELATED"/>
    <property type="match status" value="1"/>
</dbReference>
<evidence type="ECO:0000256" key="5">
    <source>
        <dbReference type="ARBA" id="ARBA00022989"/>
    </source>
</evidence>